<comment type="similarity">
    <text evidence="4">Belongs to the Omp25/RopB family.</text>
</comment>
<dbReference type="InterPro" id="IPR027385">
    <property type="entry name" value="Beta-barrel_OMP"/>
</dbReference>
<keyword evidence="3" id="KW-0472">Membrane</keyword>
<dbReference type="STRING" id="571298.SAMN04488026_101775"/>
<dbReference type="SUPFAM" id="SSF56925">
    <property type="entry name" value="OMPA-like"/>
    <property type="match status" value="1"/>
</dbReference>
<keyword evidence="8" id="KW-1185">Reference proteome</keyword>
<dbReference type="EMBL" id="FNEK01000017">
    <property type="protein sequence ID" value="SDJ44091.1"/>
    <property type="molecule type" value="Genomic_DNA"/>
</dbReference>
<dbReference type="GO" id="GO:0016020">
    <property type="term" value="C:membrane"/>
    <property type="evidence" value="ECO:0007669"/>
    <property type="project" value="UniProtKB-SubCell"/>
</dbReference>
<evidence type="ECO:0000256" key="1">
    <source>
        <dbReference type="ARBA" id="ARBA00004370"/>
    </source>
</evidence>
<evidence type="ECO:0000256" key="3">
    <source>
        <dbReference type="ARBA" id="ARBA00023136"/>
    </source>
</evidence>
<dbReference type="RefSeq" id="WP_093154956.1">
    <property type="nucleotide sequence ID" value="NZ_FNEK01000017.1"/>
</dbReference>
<dbReference type="InterPro" id="IPR011250">
    <property type="entry name" value="OMP/PagP_B-barrel"/>
</dbReference>
<accession>A0A1G8TRD7</accession>
<evidence type="ECO:0000256" key="5">
    <source>
        <dbReference type="SAM" id="SignalP"/>
    </source>
</evidence>
<sequence>MNTSHIAIAVALTAFCGPALAGGLAPSTPEPQPIIEVNSGPTGFEGAYIGASLGYNFPGDDKVGVKGPGISGTDNIGDLDMGGGSFAVQAGYRWDLNPAIIGVELGATFGNISADFDNSEGEGENTVDYAVSLRGSLGWEATTDTLLYGFAGASHGQFDYSVERAAGGDISEEYGRTGYLGGFGVERNISDNWSLRGEYQYTNYGNEKLSNGGYSTEATPDYHSVTLGLNYSFGG</sequence>
<dbReference type="AlphaFoldDB" id="A0A1G8TRD7"/>
<evidence type="ECO:0000256" key="2">
    <source>
        <dbReference type="ARBA" id="ARBA00022729"/>
    </source>
</evidence>
<gene>
    <name evidence="7" type="ORF">SAMN04488026_101775</name>
</gene>
<evidence type="ECO:0000259" key="6">
    <source>
        <dbReference type="Pfam" id="PF13505"/>
    </source>
</evidence>
<dbReference type="Gene3D" id="2.40.160.20">
    <property type="match status" value="1"/>
</dbReference>
<feature type="signal peptide" evidence="5">
    <location>
        <begin position="1"/>
        <end position="21"/>
    </location>
</feature>
<dbReference type="PANTHER" id="PTHR34001">
    <property type="entry name" value="BLL7405 PROTEIN"/>
    <property type="match status" value="1"/>
</dbReference>
<reference evidence="7 8" key="1">
    <citation type="submission" date="2016-10" db="EMBL/GenBank/DDBJ databases">
        <authorList>
            <person name="de Groot N.N."/>
        </authorList>
    </citation>
    <scope>NUCLEOTIDE SEQUENCE [LARGE SCALE GENOMIC DNA]</scope>
    <source>
        <strain evidence="7 8">DSM 25294</strain>
    </source>
</reference>
<comment type="subcellular location">
    <subcellularLocation>
        <location evidence="1">Membrane</location>
    </subcellularLocation>
</comment>
<organism evidence="7 8">
    <name type="scientific">Aliiruegeria lutimaris</name>
    <dbReference type="NCBI Taxonomy" id="571298"/>
    <lineage>
        <taxon>Bacteria</taxon>
        <taxon>Pseudomonadati</taxon>
        <taxon>Pseudomonadota</taxon>
        <taxon>Alphaproteobacteria</taxon>
        <taxon>Rhodobacterales</taxon>
        <taxon>Roseobacteraceae</taxon>
        <taxon>Aliiruegeria</taxon>
    </lineage>
</organism>
<evidence type="ECO:0000313" key="7">
    <source>
        <dbReference type="EMBL" id="SDJ44091.1"/>
    </source>
</evidence>
<dbReference type="InterPro" id="IPR051692">
    <property type="entry name" value="OMP-like"/>
</dbReference>
<evidence type="ECO:0000256" key="4">
    <source>
        <dbReference type="ARBA" id="ARBA00038306"/>
    </source>
</evidence>
<dbReference type="PANTHER" id="PTHR34001:SF3">
    <property type="entry name" value="BLL7405 PROTEIN"/>
    <property type="match status" value="1"/>
</dbReference>
<feature type="domain" description="Outer membrane protein beta-barrel" evidence="6">
    <location>
        <begin position="8"/>
        <end position="233"/>
    </location>
</feature>
<keyword evidence="2 5" id="KW-0732">Signal</keyword>
<protein>
    <submittedName>
        <fullName evidence="7">Outer membrane immunogenic protein</fullName>
    </submittedName>
</protein>
<dbReference type="OrthoDB" id="9815357at2"/>
<proteinExistence type="inferred from homology"/>
<name>A0A1G8TRD7_9RHOB</name>
<evidence type="ECO:0000313" key="8">
    <source>
        <dbReference type="Proteomes" id="UP000199382"/>
    </source>
</evidence>
<dbReference type="Pfam" id="PF13505">
    <property type="entry name" value="OMP_b-brl"/>
    <property type="match status" value="1"/>
</dbReference>
<dbReference type="Proteomes" id="UP000199382">
    <property type="component" value="Unassembled WGS sequence"/>
</dbReference>
<feature type="chain" id="PRO_5011638173" evidence="5">
    <location>
        <begin position="22"/>
        <end position="235"/>
    </location>
</feature>